<dbReference type="Pfam" id="PF14602">
    <property type="entry name" value="Hexapep_2"/>
    <property type="match status" value="1"/>
</dbReference>
<reference evidence="2" key="1">
    <citation type="journal article" date="2019" name="Int. J. Syst. Evol. Microbiol.">
        <title>The Global Catalogue of Microorganisms (GCM) 10K type strain sequencing project: providing services to taxonomists for standard genome sequencing and annotation.</title>
        <authorList>
            <consortium name="The Broad Institute Genomics Platform"/>
            <consortium name="The Broad Institute Genome Sequencing Center for Infectious Disease"/>
            <person name="Wu L."/>
            <person name="Ma J."/>
        </authorList>
    </citation>
    <scope>NUCLEOTIDE SEQUENCE [LARGE SCALE GENOMIC DNA]</scope>
    <source>
        <strain evidence="2">CGMCC 1.7064</strain>
    </source>
</reference>
<evidence type="ECO:0000313" key="2">
    <source>
        <dbReference type="Proteomes" id="UP000642509"/>
    </source>
</evidence>
<dbReference type="SUPFAM" id="SSF51161">
    <property type="entry name" value="Trimeric LpxA-like enzymes"/>
    <property type="match status" value="1"/>
</dbReference>
<evidence type="ECO:0000313" key="1">
    <source>
        <dbReference type="EMBL" id="GGO41083.1"/>
    </source>
</evidence>
<dbReference type="CDD" id="cd03358">
    <property type="entry name" value="LbH_WxcM_N_like"/>
    <property type="match status" value="1"/>
</dbReference>
<keyword evidence="1" id="KW-0808">Transferase</keyword>
<comment type="caution">
    <text evidence="1">The sequence shown here is derived from an EMBL/GenBank/DDBJ whole genome shotgun (WGS) entry which is preliminary data.</text>
</comment>
<gene>
    <name evidence="1" type="ORF">GCM10010977_04460</name>
</gene>
<name>A0ABQ2LNU8_9MICC</name>
<dbReference type="PANTHER" id="PTHR43300:SF4">
    <property type="entry name" value="ACYL-[ACYL-CARRIER-PROTEIN]--UDP-N-ACETYLGLUCOSAMINE O-ACYLTRANSFERASE"/>
    <property type="match status" value="1"/>
</dbReference>
<sequence length="242" mass="25628">MDVSHPNRGWGMRTVREQVMTVLNEESPAVDPCFQKSADVDPGARIGQGVRVWHLAQIREEAVVGDGCQIGRGAYIGPGVVMGRNCKLQNHALVYEPARLADGVFVGPAAVLTNDEFPRAVTPDGVLKRNDDWFQVGVTVGTGAAIGARAVCVAPLVIGAWAMIAAGAVVTRDVPDYAVVAGVPARHLGWVGEAGRRLEAVELDGPQASTGATAPGSLWRCPATGQLYRETEARLEKLEARS</sequence>
<dbReference type="EMBL" id="BMLQ01000001">
    <property type="protein sequence ID" value="GGO41083.1"/>
    <property type="molecule type" value="Genomic_DNA"/>
</dbReference>
<dbReference type="InterPro" id="IPR050179">
    <property type="entry name" value="Trans_hexapeptide_repeat"/>
</dbReference>
<protein>
    <submittedName>
        <fullName evidence="1">Acetylglucosamine-1-phosphate uridylyltransferase</fullName>
    </submittedName>
</protein>
<dbReference type="GO" id="GO:0016779">
    <property type="term" value="F:nucleotidyltransferase activity"/>
    <property type="evidence" value="ECO:0007669"/>
    <property type="project" value="UniProtKB-KW"/>
</dbReference>
<dbReference type="InterPro" id="IPR001451">
    <property type="entry name" value="Hexapep"/>
</dbReference>
<organism evidence="1 2">
    <name type="scientific">Citricoccus zhacaiensis</name>
    <dbReference type="NCBI Taxonomy" id="489142"/>
    <lineage>
        <taxon>Bacteria</taxon>
        <taxon>Bacillati</taxon>
        <taxon>Actinomycetota</taxon>
        <taxon>Actinomycetes</taxon>
        <taxon>Micrococcales</taxon>
        <taxon>Micrococcaceae</taxon>
        <taxon>Citricoccus</taxon>
    </lineage>
</organism>
<keyword evidence="1" id="KW-0548">Nucleotidyltransferase</keyword>
<dbReference type="Pfam" id="PF00132">
    <property type="entry name" value="Hexapep"/>
    <property type="match status" value="1"/>
</dbReference>
<accession>A0ABQ2LNU8</accession>
<proteinExistence type="predicted"/>
<keyword evidence="2" id="KW-1185">Reference proteome</keyword>
<dbReference type="Gene3D" id="2.160.10.10">
    <property type="entry name" value="Hexapeptide repeat proteins"/>
    <property type="match status" value="1"/>
</dbReference>
<dbReference type="InterPro" id="IPR011004">
    <property type="entry name" value="Trimer_LpxA-like_sf"/>
</dbReference>
<dbReference type="PANTHER" id="PTHR43300">
    <property type="entry name" value="ACETYLTRANSFERASE"/>
    <property type="match status" value="1"/>
</dbReference>
<dbReference type="Proteomes" id="UP000642509">
    <property type="component" value="Unassembled WGS sequence"/>
</dbReference>